<dbReference type="EMBL" id="LXQA011423064">
    <property type="protein sequence ID" value="MCI96748.1"/>
    <property type="molecule type" value="Genomic_DNA"/>
</dbReference>
<dbReference type="AlphaFoldDB" id="A0A392W7U9"/>
<accession>A0A392W7U9</accession>
<name>A0A392W7U9_9FABA</name>
<feature type="non-terminal residue" evidence="1">
    <location>
        <position position="1"/>
    </location>
</feature>
<sequence length="59" mass="6704">ASVDDRATVRCFRESHGIGLPPKKIMYTEVDVRSSLFPPQSASEYNNKLFATAFRNMRP</sequence>
<protein>
    <submittedName>
        <fullName evidence="1">Uncharacterized protein</fullName>
    </submittedName>
</protein>
<keyword evidence="2" id="KW-1185">Reference proteome</keyword>
<reference evidence="1 2" key="1">
    <citation type="journal article" date="2018" name="Front. Plant Sci.">
        <title>Red Clover (Trifolium pratense) and Zigzag Clover (T. medium) - A Picture of Genomic Similarities and Differences.</title>
        <authorList>
            <person name="Dluhosova J."/>
            <person name="Istvanek J."/>
            <person name="Nedelnik J."/>
            <person name="Repkova J."/>
        </authorList>
    </citation>
    <scope>NUCLEOTIDE SEQUENCE [LARGE SCALE GENOMIC DNA]</scope>
    <source>
        <strain evidence="2">cv. 10/8</strain>
        <tissue evidence="1">Leaf</tissue>
    </source>
</reference>
<evidence type="ECO:0000313" key="1">
    <source>
        <dbReference type="EMBL" id="MCI96748.1"/>
    </source>
</evidence>
<evidence type="ECO:0000313" key="2">
    <source>
        <dbReference type="Proteomes" id="UP000265520"/>
    </source>
</evidence>
<dbReference type="Proteomes" id="UP000265520">
    <property type="component" value="Unassembled WGS sequence"/>
</dbReference>
<proteinExistence type="predicted"/>
<organism evidence="1 2">
    <name type="scientific">Trifolium medium</name>
    <dbReference type="NCBI Taxonomy" id="97028"/>
    <lineage>
        <taxon>Eukaryota</taxon>
        <taxon>Viridiplantae</taxon>
        <taxon>Streptophyta</taxon>
        <taxon>Embryophyta</taxon>
        <taxon>Tracheophyta</taxon>
        <taxon>Spermatophyta</taxon>
        <taxon>Magnoliopsida</taxon>
        <taxon>eudicotyledons</taxon>
        <taxon>Gunneridae</taxon>
        <taxon>Pentapetalae</taxon>
        <taxon>rosids</taxon>
        <taxon>fabids</taxon>
        <taxon>Fabales</taxon>
        <taxon>Fabaceae</taxon>
        <taxon>Papilionoideae</taxon>
        <taxon>50 kb inversion clade</taxon>
        <taxon>NPAAA clade</taxon>
        <taxon>Hologalegina</taxon>
        <taxon>IRL clade</taxon>
        <taxon>Trifolieae</taxon>
        <taxon>Trifolium</taxon>
    </lineage>
</organism>
<comment type="caution">
    <text evidence="1">The sequence shown here is derived from an EMBL/GenBank/DDBJ whole genome shotgun (WGS) entry which is preliminary data.</text>
</comment>